<keyword evidence="7 8" id="KW-0472">Membrane</keyword>
<keyword evidence="6 8" id="KW-1133">Transmembrane helix</keyword>
<feature type="transmembrane region" description="Helical" evidence="8">
    <location>
        <begin position="121"/>
        <end position="140"/>
    </location>
</feature>
<name>A0A7Y7IDA6_9MICC</name>
<feature type="transmembrane region" description="Helical" evidence="8">
    <location>
        <begin position="294"/>
        <end position="314"/>
    </location>
</feature>
<keyword evidence="4" id="KW-1003">Cell membrane</keyword>
<evidence type="ECO:0000256" key="1">
    <source>
        <dbReference type="ARBA" id="ARBA00004651"/>
    </source>
</evidence>
<feature type="transmembrane region" description="Helical" evidence="8">
    <location>
        <begin position="91"/>
        <end position="109"/>
    </location>
</feature>
<feature type="transmembrane region" description="Helical" evidence="8">
    <location>
        <begin position="152"/>
        <end position="169"/>
    </location>
</feature>
<comment type="subcellular location">
    <subcellularLocation>
        <location evidence="1">Cell membrane</location>
        <topology evidence="1">Multi-pass membrane protein</topology>
    </subcellularLocation>
</comment>
<protein>
    <submittedName>
        <fullName evidence="10">EamA family transporter RarD</fullName>
    </submittedName>
</protein>
<feature type="transmembrane region" description="Helical" evidence="8">
    <location>
        <begin position="199"/>
        <end position="215"/>
    </location>
</feature>
<dbReference type="InterPro" id="IPR004626">
    <property type="entry name" value="RarD"/>
</dbReference>
<feature type="transmembrane region" description="Helical" evidence="8">
    <location>
        <begin position="58"/>
        <end position="79"/>
    </location>
</feature>
<dbReference type="InterPro" id="IPR037185">
    <property type="entry name" value="EmrE-like"/>
</dbReference>
<evidence type="ECO:0000259" key="9">
    <source>
        <dbReference type="Pfam" id="PF00892"/>
    </source>
</evidence>
<feature type="transmembrane region" description="Helical" evidence="8">
    <location>
        <begin position="320"/>
        <end position="339"/>
    </location>
</feature>
<evidence type="ECO:0000256" key="3">
    <source>
        <dbReference type="ARBA" id="ARBA00022448"/>
    </source>
</evidence>
<dbReference type="PANTHER" id="PTHR22911">
    <property type="entry name" value="ACYL-MALONYL CONDENSING ENZYME-RELATED"/>
    <property type="match status" value="1"/>
</dbReference>
<feature type="transmembrane region" description="Helical" evidence="8">
    <location>
        <begin position="261"/>
        <end position="282"/>
    </location>
</feature>
<dbReference type="GO" id="GO:0005886">
    <property type="term" value="C:plasma membrane"/>
    <property type="evidence" value="ECO:0007669"/>
    <property type="project" value="UniProtKB-SubCell"/>
</dbReference>
<evidence type="ECO:0000256" key="7">
    <source>
        <dbReference type="ARBA" id="ARBA00023136"/>
    </source>
</evidence>
<dbReference type="PANTHER" id="PTHR22911:SF137">
    <property type="entry name" value="SOLUTE CARRIER FAMILY 35 MEMBER G2-RELATED"/>
    <property type="match status" value="1"/>
</dbReference>
<proteinExistence type="inferred from homology"/>
<gene>
    <name evidence="10" type="primary">rarD</name>
    <name evidence="10" type="ORF">G6034_00435</name>
</gene>
<keyword evidence="11" id="KW-1185">Reference proteome</keyword>
<dbReference type="Pfam" id="PF00892">
    <property type="entry name" value="EamA"/>
    <property type="match status" value="2"/>
</dbReference>
<accession>A0A7Y7IDA6</accession>
<dbReference type="NCBIfam" id="TIGR00688">
    <property type="entry name" value="rarD"/>
    <property type="match status" value="1"/>
</dbReference>
<comment type="similarity">
    <text evidence="2">Belongs to the EamA transporter family.</text>
</comment>
<keyword evidence="5 8" id="KW-0812">Transmembrane</keyword>
<feature type="transmembrane region" description="Helical" evidence="8">
    <location>
        <begin position="235"/>
        <end position="255"/>
    </location>
</feature>
<evidence type="ECO:0000256" key="5">
    <source>
        <dbReference type="ARBA" id="ARBA00022692"/>
    </source>
</evidence>
<comment type="caution">
    <text evidence="10">The sequence shown here is derived from an EMBL/GenBank/DDBJ whole genome shotgun (WGS) entry which is preliminary data.</text>
</comment>
<organism evidence="10 11">
    <name type="scientific">Arthrobacter wenxiniae</name>
    <dbReference type="NCBI Taxonomy" id="2713570"/>
    <lineage>
        <taxon>Bacteria</taxon>
        <taxon>Bacillati</taxon>
        <taxon>Actinomycetota</taxon>
        <taxon>Actinomycetes</taxon>
        <taxon>Micrococcales</taxon>
        <taxon>Micrococcaceae</taxon>
        <taxon>Arthrobacter</taxon>
    </lineage>
</organism>
<sequence length="352" mass="37631">MFLPIPVQSHPGWPWNNVPFRAVVGLVPISKPSTATTPAKTTSTARIKPVRSETATGMLFGIGAYGLWGLLPLYFIWLMPAGSLEIVANRVVWSVVFCALVITLTRGWAKIGAAVRNPRILGTLGVAGVLIVINWLTYVFAVTHGNAIEASLGYFINPLVSVLLGVIVLKEKLRPLQWVAVGVGFAAVVVLTISYGKLPWIALVLAFSFGLYGFVKNRVGGRVDALTSLSVETAVLAPFAIATMVVLAVLGQATLTGLGAGHFWLMAASGVVTAVPLLFFGASARRLPMTTIGLLQYVAPLLQFVVATTLLGEHMGLDRWIGFGIVWLALVILTADSLVHYRHTARLRRAGA</sequence>
<dbReference type="EMBL" id="JAAMFM010000001">
    <property type="protein sequence ID" value="NVM93389.1"/>
    <property type="molecule type" value="Genomic_DNA"/>
</dbReference>
<feature type="domain" description="EamA" evidence="9">
    <location>
        <begin position="201"/>
        <end position="334"/>
    </location>
</feature>
<feature type="transmembrane region" description="Helical" evidence="8">
    <location>
        <begin position="176"/>
        <end position="193"/>
    </location>
</feature>
<evidence type="ECO:0000256" key="2">
    <source>
        <dbReference type="ARBA" id="ARBA00007362"/>
    </source>
</evidence>
<dbReference type="Proteomes" id="UP000543556">
    <property type="component" value="Unassembled WGS sequence"/>
</dbReference>
<dbReference type="SUPFAM" id="SSF103481">
    <property type="entry name" value="Multidrug resistance efflux transporter EmrE"/>
    <property type="match status" value="2"/>
</dbReference>
<dbReference type="InterPro" id="IPR000620">
    <property type="entry name" value="EamA_dom"/>
</dbReference>
<evidence type="ECO:0000256" key="4">
    <source>
        <dbReference type="ARBA" id="ARBA00022475"/>
    </source>
</evidence>
<evidence type="ECO:0000313" key="10">
    <source>
        <dbReference type="EMBL" id="NVM93389.1"/>
    </source>
</evidence>
<evidence type="ECO:0000256" key="8">
    <source>
        <dbReference type="SAM" id="Phobius"/>
    </source>
</evidence>
<reference evidence="10 11" key="1">
    <citation type="submission" date="2020-02" db="EMBL/GenBank/DDBJ databases">
        <title>Genome sequence of strain AETb3-4.</title>
        <authorList>
            <person name="Gao J."/>
            <person name="Zhang X."/>
        </authorList>
    </citation>
    <scope>NUCLEOTIDE SEQUENCE [LARGE SCALE GENOMIC DNA]</scope>
    <source>
        <strain evidence="10 11">AETb3-4</strain>
    </source>
</reference>
<evidence type="ECO:0000313" key="11">
    <source>
        <dbReference type="Proteomes" id="UP000543556"/>
    </source>
</evidence>
<feature type="domain" description="EamA" evidence="9">
    <location>
        <begin position="56"/>
        <end position="192"/>
    </location>
</feature>
<evidence type="ECO:0000256" key="6">
    <source>
        <dbReference type="ARBA" id="ARBA00022989"/>
    </source>
</evidence>
<dbReference type="AlphaFoldDB" id="A0A7Y7IDA6"/>
<keyword evidence="3" id="KW-0813">Transport</keyword>